<evidence type="ECO:0000313" key="11">
    <source>
        <dbReference type="Proteomes" id="UP001049176"/>
    </source>
</evidence>
<dbReference type="Pfam" id="PF03234">
    <property type="entry name" value="CDC37_N"/>
    <property type="match status" value="1"/>
</dbReference>
<keyword evidence="11" id="KW-1185">Reference proteome</keyword>
<dbReference type="OrthoDB" id="440202at2759"/>
<feature type="domain" description="Cdc37 Hsp90 binding" evidence="8">
    <location>
        <begin position="195"/>
        <end position="371"/>
    </location>
</feature>
<dbReference type="InterPro" id="IPR038189">
    <property type="entry name" value="Cdc37_Hsp90-bd_sf"/>
</dbReference>
<dbReference type="SMART" id="SM01069">
    <property type="entry name" value="CDC37_C"/>
    <property type="match status" value="1"/>
</dbReference>
<dbReference type="InterPro" id="IPR013874">
    <property type="entry name" value="Cdc37_Hsp90-bd"/>
</dbReference>
<evidence type="ECO:0000256" key="1">
    <source>
        <dbReference type="ARBA" id="ARBA00004496"/>
    </source>
</evidence>
<dbReference type="SUPFAM" id="SSF101391">
    <property type="entry name" value="Hsp90 co-chaperone CDC37"/>
    <property type="match status" value="1"/>
</dbReference>
<dbReference type="SMART" id="SM01071">
    <property type="entry name" value="CDC37_N"/>
    <property type="match status" value="1"/>
</dbReference>
<dbReference type="InterPro" id="IPR004918">
    <property type="entry name" value="Cdc37"/>
</dbReference>
<feature type="compositionally biased region" description="Pro residues" evidence="6">
    <location>
        <begin position="199"/>
        <end position="208"/>
    </location>
</feature>
<dbReference type="RefSeq" id="XP_043004817.1">
    <property type="nucleotide sequence ID" value="XM_043157450.1"/>
</dbReference>
<comment type="similarity">
    <text evidence="2">Belongs to the CDC37 family.</text>
</comment>
<dbReference type="Pfam" id="PF08564">
    <property type="entry name" value="CDC37_C"/>
    <property type="match status" value="1"/>
</dbReference>
<dbReference type="PANTHER" id="PTHR12800">
    <property type="entry name" value="CDC37-RELATED"/>
    <property type="match status" value="1"/>
</dbReference>
<dbReference type="Proteomes" id="UP001049176">
    <property type="component" value="Chromosome 8"/>
</dbReference>
<evidence type="ECO:0000256" key="4">
    <source>
        <dbReference type="ARBA" id="ARBA00023186"/>
    </source>
</evidence>
<gene>
    <name evidence="10" type="ORF">E1B28_012350</name>
</gene>
<dbReference type="PANTHER" id="PTHR12800:SF4">
    <property type="entry name" value="HSP90 CO-CHAPERONE CDC37"/>
    <property type="match status" value="1"/>
</dbReference>
<feature type="domain" description="Cdc37 C-terminal" evidence="7">
    <location>
        <begin position="388"/>
        <end position="498"/>
    </location>
</feature>
<keyword evidence="4" id="KW-0143">Chaperone</keyword>
<feature type="region of interest" description="Disordered" evidence="6">
    <location>
        <begin position="477"/>
        <end position="498"/>
    </location>
</feature>
<dbReference type="GO" id="GO:0050821">
    <property type="term" value="P:protein stabilization"/>
    <property type="evidence" value="ECO:0007669"/>
    <property type="project" value="TreeGrafter"/>
</dbReference>
<feature type="domain" description="Cdc37 N-terminal" evidence="9">
    <location>
        <begin position="2"/>
        <end position="196"/>
    </location>
</feature>
<reference evidence="10" key="1">
    <citation type="journal article" date="2021" name="Genome Biol. Evol.">
        <title>The assembled and annotated genome of the fairy-ring fungus Marasmius oreades.</title>
        <authorList>
            <person name="Hiltunen M."/>
            <person name="Ament-Velasquez S.L."/>
            <person name="Johannesson H."/>
        </authorList>
    </citation>
    <scope>NUCLEOTIDE SEQUENCE</scope>
    <source>
        <strain evidence="10">03SP1</strain>
    </source>
</reference>
<organism evidence="10 11">
    <name type="scientific">Marasmius oreades</name>
    <name type="common">fairy-ring Marasmius</name>
    <dbReference type="NCBI Taxonomy" id="181124"/>
    <lineage>
        <taxon>Eukaryota</taxon>
        <taxon>Fungi</taxon>
        <taxon>Dikarya</taxon>
        <taxon>Basidiomycota</taxon>
        <taxon>Agaricomycotina</taxon>
        <taxon>Agaricomycetes</taxon>
        <taxon>Agaricomycetidae</taxon>
        <taxon>Agaricales</taxon>
        <taxon>Marasmiineae</taxon>
        <taxon>Marasmiaceae</taxon>
        <taxon>Marasmius</taxon>
    </lineage>
</organism>
<accession>A0A9P7RRA1</accession>
<protein>
    <recommendedName>
        <fullName evidence="5">Hsp90 chaperone protein kinase-targeting subunit</fullName>
    </recommendedName>
</protein>
<keyword evidence="3" id="KW-0963">Cytoplasm</keyword>
<dbReference type="GO" id="GO:0005737">
    <property type="term" value="C:cytoplasm"/>
    <property type="evidence" value="ECO:0007669"/>
    <property type="project" value="UniProtKB-SubCell"/>
</dbReference>
<dbReference type="GO" id="GO:0019901">
    <property type="term" value="F:protein kinase binding"/>
    <property type="evidence" value="ECO:0007669"/>
    <property type="project" value="InterPro"/>
</dbReference>
<dbReference type="Pfam" id="PF08565">
    <property type="entry name" value="CDC37_M"/>
    <property type="match status" value="1"/>
</dbReference>
<dbReference type="GeneID" id="66081425"/>
<feature type="compositionally biased region" description="Basic and acidic residues" evidence="6">
    <location>
        <begin position="171"/>
        <end position="193"/>
    </location>
</feature>
<dbReference type="AlphaFoldDB" id="A0A9P7RRA1"/>
<evidence type="ECO:0000259" key="7">
    <source>
        <dbReference type="SMART" id="SM01069"/>
    </source>
</evidence>
<dbReference type="GO" id="GO:0031072">
    <property type="term" value="F:heat shock protein binding"/>
    <property type="evidence" value="ECO:0007669"/>
    <property type="project" value="TreeGrafter"/>
</dbReference>
<dbReference type="GO" id="GO:0051087">
    <property type="term" value="F:protein-folding chaperone binding"/>
    <property type="evidence" value="ECO:0007669"/>
    <property type="project" value="TreeGrafter"/>
</dbReference>
<dbReference type="InterPro" id="IPR013873">
    <property type="entry name" value="Cdc37_C"/>
</dbReference>
<evidence type="ECO:0000259" key="8">
    <source>
        <dbReference type="SMART" id="SM01070"/>
    </source>
</evidence>
<evidence type="ECO:0000256" key="3">
    <source>
        <dbReference type="ARBA" id="ARBA00022490"/>
    </source>
</evidence>
<dbReference type="InterPro" id="IPR013855">
    <property type="entry name" value="Cdc37_N_dom"/>
</dbReference>
<evidence type="ECO:0000256" key="2">
    <source>
        <dbReference type="ARBA" id="ARBA00006222"/>
    </source>
</evidence>
<comment type="caution">
    <text evidence="10">The sequence shown here is derived from an EMBL/GenBank/DDBJ whole genome shotgun (WGS) entry which is preliminary data.</text>
</comment>
<evidence type="ECO:0000259" key="9">
    <source>
        <dbReference type="SMART" id="SM01071"/>
    </source>
</evidence>
<dbReference type="GO" id="GO:0051082">
    <property type="term" value="F:unfolded protein binding"/>
    <property type="evidence" value="ECO:0007669"/>
    <property type="project" value="TreeGrafter"/>
</dbReference>
<comment type="subcellular location">
    <subcellularLocation>
        <location evidence="1">Cytoplasm</location>
    </subcellularLocation>
</comment>
<dbReference type="GO" id="GO:0006457">
    <property type="term" value="P:protein folding"/>
    <property type="evidence" value="ECO:0007669"/>
    <property type="project" value="TreeGrafter"/>
</dbReference>
<dbReference type="EMBL" id="CM032188">
    <property type="protein sequence ID" value="KAG7088346.1"/>
    <property type="molecule type" value="Genomic_DNA"/>
</dbReference>
<proteinExistence type="inferred from homology"/>
<evidence type="ECO:0000256" key="5">
    <source>
        <dbReference type="ARBA" id="ARBA00031396"/>
    </source>
</evidence>
<dbReference type="SMART" id="SM01070">
    <property type="entry name" value="CDC37_M"/>
    <property type="match status" value="1"/>
</dbReference>
<evidence type="ECO:0000313" key="10">
    <source>
        <dbReference type="EMBL" id="KAG7088346.1"/>
    </source>
</evidence>
<dbReference type="KEGG" id="more:E1B28_012350"/>
<sequence length="498" mass="55250">MPLNYSKWDQLELSDDSDIEGHPNVDKRSLIRWKQRDIHEKRESRKHKIANLQAQIDCNNVLLPRIREIYENISSPSSSTPTTTYFNSLVEQLEKNPSKDCPPGNDPSKPEHTYDGMILNLLQQVSTKAKQEVQDGSVLESEKQEKLAKALVAGMKFHCEELKKTIDRDAAELDSESKEQKKHITSEDLHDGFSNKYVPPKPAPPPVPGSIDKKTTTTTTVTDIETLNAEPGDTPAIPSTSGASADDDDLLPQLTPTLQAFSKLPLWDYQASFKFIQEHRDVVVPGASDALLVAAFDAQSNGHARYAKLCVHQSLLLQYCDKLGSDGVGIFFKKMVSGDKRAEKVFVDDVNNTYLHLVDRVKKSKEEIAKGKEQIQLVPESKGQEISFNVPSGPPPPEIVLEGPGTEDLDIEEVRKALQLRWDVFSQFPEDVQVALKENSLEKLNLCLADMEIADAERVVQELDLTGILSFASGGIRDATGENEQEGQVESGEPQAAD</sequence>
<dbReference type="Gene3D" id="1.20.58.610">
    <property type="entry name" value="Cdc37, Hsp90 binding domain"/>
    <property type="match status" value="1"/>
</dbReference>
<evidence type="ECO:0000256" key="6">
    <source>
        <dbReference type="SAM" id="MobiDB-lite"/>
    </source>
</evidence>
<name>A0A9P7RRA1_9AGAR</name>
<feature type="region of interest" description="Disordered" evidence="6">
    <location>
        <begin position="171"/>
        <end position="249"/>
    </location>
</feature>